<gene>
    <name evidence="3" type="ORF">SAMN04488543_4034</name>
</gene>
<name>A0A1H1ZV73_9ACTN</name>
<sequence length="312" mass="32200">MNLRRNLAVAGVSLASLLLAACGGGGGADPLAAPSSAASSAASGGSEAVVVGSAAFTESTIVAELYAQAISAKGVEASTKLNIGSREVYLKALEDGSISIVPEYTGNLLLNYDKKAAATTAEEVEQALPEALPADFKLGTPSAAVDQDVYVVTKEYSDANGVKSLADLKKVAGDAVLGGPSELATRAYGPEGLEQVYGAKLKQFKPYDSGAVRARDLNDGKIQIGEFFSTESVIPDNGYVVLEDPQAMILPQNVVPLYRAEVASNTAVTGAVDAVQQALTTEELTALNKKVDVDKSDADDVAKEWLTSKGLV</sequence>
<reference evidence="3 4" key="1">
    <citation type="submission" date="2016-10" db="EMBL/GenBank/DDBJ databases">
        <authorList>
            <person name="de Groot N.N."/>
        </authorList>
    </citation>
    <scope>NUCLEOTIDE SEQUENCE [LARGE SCALE GENOMIC DNA]</scope>
    <source>
        <strain evidence="3 4">DSM 21741</strain>
    </source>
</reference>
<feature type="signal peptide" evidence="1">
    <location>
        <begin position="1"/>
        <end position="20"/>
    </location>
</feature>
<dbReference type="AlphaFoldDB" id="A0A1H1ZV73"/>
<dbReference type="GO" id="GO:0043190">
    <property type="term" value="C:ATP-binding cassette (ABC) transporter complex"/>
    <property type="evidence" value="ECO:0007669"/>
    <property type="project" value="InterPro"/>
</dbReference>
<organism evidence="3 4">
    <name type="scientific">Friedmanniella luteola</name>
    <dbReference type="NCBI Taxonomy" id="546871"/>
    <lineage>
        <taxon>Bacteria</taxon>
        <taxon>Bacillati</taxon>
        <taxon>Actinomycetota</taxon>
        <taxon>Actinomycetes</taxon>
        <taxon>Propionibacteriales</taxon>
        <taxon>Nocardioidaceae</taxon>
        <taxon>Friedmanniella</taxon>
    </lineage>
</organism>
<proteinExistence type="predicted"/>
<dbReference type="SUPFAM" id="SSF53850">
    <property type="entry name" value="Periplasmic binding protein-like II"/>
    <property type="match status" value="1"/>
</dbReference>
<evidence type="ECO:0000259" key="2">
    <source>
        <dbReference type="Pfam" id="PF04069"/>
    </source>
</evidence>
<accession>A0A1H1ZV73</accession>
<dbReference type="CDD" id="cd13606">
    <property type="entry name" value="PBP2_ProX_like"/>
    <property type="match status" value="1"/>
</dbReference>
<evidence type="ECO:0000313" key="4">
    <source>
        <dbReference type="Proteomes" id="UP000199092"/>
    </source>
</evidence>
<evidence type="ECO:0000313" key="3">
    <source>
        <dbReference type="EMBL" id="SDT37675.1"/>
    </source>
</evidence>
<dbReference type="Gene3D" id="3.40.190.10">
    <property type="entry name" value="Periplasmic binding protein-like II"/>
    <property type="match status" value="1"/>
</dbReference>
<dbReference type="EMBL" id="LT629749">
    <property type="protein sequence ID" value="SDT37675.1"/>
    <property type="molecule type" value="Genomic_DNA"/>
</dbReference>
<dbReference type="Pfam" id="PF04069">
    <property type="entry name" value="OpuAC"/>
    <property type="match status" value="1"/>
</dbReference>
<feature type="chain" id="PRO_5039607538" evidence="1">
    <location>
        <begin position="21"/>
        <end position="312"/>
    </location>
</feature>
<dbReference type="Gene3D" id="3.40.190.120">
    <property type="entry name" value="Osmoprotection protein (prox), domain 2"/>
    <property type="match status" value="1"/>
</dbReference>
<dbReference type="RefSeq" id="WP_091415367.1">
    <property type="nucleotide sequence ID" value="NZ_LT629749.1"/>
</dbReference>
<dbReference type="PROSITE" id="PS51257">
    <property type="entry name" value="PROKAR_LIPOPROTEIN"/>
    <property type="match status" value="1"/>
</dbReference>
<keyword evidence="4" id="KW-1185">Reference proteome</keyword>
<dbReference type="Proteomes" id="UP000199092">
    <property type="component" value="Chromosome I"/>
</dbReference>
<dbReference type="STRING" id="546871.SAMN04488543_4034"/>
<evidence type="ECO:0000256" key="1">
    <source>
        <dbReference type="SAM" id="SignalP"/>
    </source>
</evidence>
<dbReference type="InterPro" id="IPR007210">
    <property type="entry name" value="ABC_Gly_betaine_transp_sub-bd"/>
</dbReference>
<dbReference type="GO" id="GO:0022857">
    <property type="term" value="F:transmembrane transporter activity"/>
    <property type="evidence" value="ECO:0007669"/>
    <property type="project" value="InterPro"/>
</dbReference>
<keyword evidence="1" id="KW-0732">Signal</keyword>
<dbReference type="OrthoDB" id="9781705at2"/>
<protein>
    <submittedName>
        <fullName evidence="3">Osmoprotectant transport system substrate-binding protein</fullName>
    </submittedName>
</protein>
<feature type="domain" description="ABC-type glycine betaine transport system substrate-binding" evidence="2">
    <location>
        <begin position="48"/>
        <end position="307"/>
    </location>
</feature>